<feature type="region of interest" description="Disordered" evidence="1">
    <location>
        <begin position="1"/>
        <end position="22"/>
    </location>
</feature>
<protein>
    <submittedName>
        <fullName evidence="2">Uncharacterized protein</fullName>
    </submittedName>
</protein>
<evidence type="ECO:0000256" key="1">
    <source>
        <dbReference type="SAM" id="MobiDB-lite"/>
    </source>
</evidence>
<accession>A0A913YYC0</accession>
<proteinExistence type="predicted"/>
<reference evidence="2" key="1">
    <citation type="submission" date="2022-11" db="UniProtKB">
        <authorList>
            <consortium name="EnsemblMetazoa"/>
        </authorList>
    </citation>
    <scope>IDENTIFICATION</scope>
</reference>
<dbReference type="GeneID" id="119719120"/>
<feature type="region of interest" description="Disordered" evidence="1">
    <location>
        <begin position="257"/>
        <end position="286"/>
    </location>
</feature>
<dbReference type="EnsemblMetazoa" id="XM_038188439.1">
    <property type="protein sequence ID" value="XP_038044367.1"/>
    <property type="gene ID" value="LOC119719120"/>
</dbReference>
<sequence length="296" mass="33202">MGCTNTKVGPEPADSRQRAWVRGKMHRPSWRRVLSRVVLPACGVSNKVVPIGVIPYQEEQVERTDFNKPTNEPLDAPDVEDDIADPVATALDEQPETTDYLDQSQPGKEAEDVGIIDLEADPAKMTAIQYFASRSASPLPSHLPVKKAWRERPPSRGGIQLELALYGKNATRPLPSCLSRAVLENNFRDKQLQDDVRRAQRMHLETHLSSVRNHGNRARAKARKPTAAQSCLDAFMQHEQSRPLTKFGRKLHKVCESPVEEHTEPEPQQTDCSTADASSPVERPDSVCRGEYDFYF</sequence>
<dbReference type="OMA" id="ERTDFNK"/>
<name>A0A913YYC0_PATMI</name>
<evidence type="ECO:0000313" key="2">
    <source>
        <dbReference type="EnsemblMetazoa" id="XP_038044367.1"/>
    </source>
</evidence>
<dbReference type="AlphaFoldDB" id="A0A913YYC0"/>
<feature type="compositionally biased region" description="Polar residues" evidence="1">
    <location>
        <begin position="266"/>
        <end position="277"/>
    </location>
</feature>
<dbReference type="RefSeq" id="XP_038044367.1">
    <property type="nucleotide sequence ID" value="XM_038188439.1"/>
</dbReference>
<evidence type="ECO:0000313" key="3">
    <source>
        <dbReference type="Proteomes" id="UP000887568"/>
    </source>
</evidence>
<organism evidence="2 3">
    <name type="scientific">Patiria miniata</name>
    <name type="common">Bat star</name>
    <name type="synonym">Asterina miniata</name>
    <dbReference type="NCBI Taxonomy" id="46514"/>
    <lineage>
        <taxon>Eukaryota</taxon>
        <taxon>Metazoa</taxon>
        <taxon>Echinodermata</taxon>
        <taxon>Eleutherozoa</taxon>
        <taxon>Asterozoa</taxon>
        <taxon>Asteroidea</taxon>
        <taxon>Valvatacea</taxon>
        <taxon>Valvatida</taxon>
        <taxon>Asterinidae</taxon>
        <taxon>Patiria</taxon>
    </lineage>
</organism>
<keyword evidence="3" id="KW-1185">Reference proteome</keyword>
<dbReference type="OrthoDB" id="10362546at2759"/>
<dbReference type="Proteomes" id="UP000887568">
    <property type="component" value="Unplaced"/>
</dbReference>